<dbReference type="InterPro" id="IPR028427">
    <property type="entry name" value="Met_Sox_Rdtase_MsrB"/>
</dbReference>
<dbReference type="AlphaFoldDB" id="A0A3D8J9G0"/>
<feature type="domain" description="MsrB" evidence="7">
    <location>
        <begin position="1"/>
        <end position="117"/>
    </location>
</feature>
<dbReference type="OrthoDB" id="4174719at2"/>
<evidence type="ECO:0000256" key="4">
    <source>
        <dbReference type="ARBA" id="ARBA00022833"/>
    </source>
</evidence>
<name>A0A3D8J9G0_9HELI</name>
<dbReference type="GO" id="GO:0033743">
    <property type="term" value="F:peptide-methionine (R)-S-oxide reductase activity"/>
    <property type="evidence" value="ECO:0007669"/>
    <property type="project" value="UniProtKB-EC"/>
</dbReference>
<dbReference type="Proteomes" id="UP000256695">
    <property type="component" value="Unassembled WGS sequence"/>
</dbReference>
<dbReference type="NCBIfam" id="TIGR00357">
    <property type="entry name" value="peptide-methionine (R)-S-oxide reductase MsrB"/>
    <property type="match status" value="1"/>
</dbReference>
<proteinExistence type="predicted"/>
<dbReference type="RefSeq" id="WP_115578811.1">
    <property type="nucleotide sequence ID" value="NZ_NXLX01000005.1"/>
</dbReference>
<reference evidence="8 9" key="1">
    <citation type="submission" date="2018-04" db="EMBL/GenBank/DDBJ databases">
        <title>Novel Campyloabacter and Helicobacter Species and Strains.</title>
        <authorList>
            <person name="Mannion A.J."/>
            <person name="Shen Z."/>
            <person name="Fox J.G."/>
        </authorList>
    </citation>
    <scope>NUCLEOTIDE SEQUENCE [LARGE SCALE GENOMIC DNA]</scope>
    <source>
        <strain evidence="8 9">MIT 04-9362</strain>
    </source>
</reference>
<protein>
    <recommendedName>
        <fullName evidence="2">peptide-methionine (R)-S-oxide reductase</fullName>
        <ecNumber evidence="2">1.8.4.12</ecNumber>
    </recommendedName>
</protein>
<keyword evidence="4" id="KW-0862">Zinc</keyword>
<evidence type="ECO:0000256" key="6">
    <source>
        <dbReference type="ARBA" id="ARBA00048488"/>
    </source>
</evidence>
<dbReference type="PANTHER" id="PTHR46081:SF8">
    <property type="entry name" value="PEPTIDE METHIONINE SULFOXIDE REDUCTASE 2"/>
    <property type="match status" value="1"/>
</dbReference>
<dbReference type="EMBL" id="NXLX01000005">
    <property type="protein sequence ID" value="RDU74129.1"/>
    <property type="molecule type" value="Genomic_DNA"/>
</dbReference>
<evidence type="ECO:0000256" key="2">
    <source>
        <dbReference type="ARBA" id="ARBA00012499"/>
    </source>
</evidence>
<comment type="catalytic activity">
    <reaction evidence="6">
        <text>L-methionyl-[protein] + [thioredoxin]-disulfide + H2O = L-methionyl-(R)-S-oxide-[protein] + [thioredoxin]-dithiol</text>
        <dbReference type="Rhea" id="RHEA:24164"/>
        <dbReference type="Rhea" id="RHEA-COMP:10698"/>
        <dbReference type="Rhea" id="RHEA-COMP:10700"/>
        <dbReference type="Rhea" id="RHEA-COMP:12313"/>
        <dbReference type="Rhea" id="RHEA-COMP:12314"/>
        <dbReference type="ChEBI" id="CHEBI:15377"/>
        <dbReference type="ChEBI" id="CHEBI:16044"/>
        <dbReference type="ChEBI" id="CHEBI:29950"/>
        <dbReference type="ChEBI" id="CHEBI:45764"/>
        <dbReference type="ChEBI" id="CHEBI:50058"/>
        <dbReference type="EC" id="1.8.4.12"/>
    </reaction>
</comment>
<organism evidence="8 9">
    <name type="scientific">Helicobacter anseris</name>
    <dbReference type="NCBI Taxonomy" id="375926"/>
    <lineage>
        <taxon>Bacteria</taxon>
        <taxon>Pseudomonadati</taxon>
        <taxon>Campylobacterota</taxon>
        <taxon>Epsilonproteobacteria</taxon>
        <taxon>Campylobacterales</taxon>
        <taxon>Helicobacteraceae</taxon>
        <taxon>Helicobacter</taxon>
    </lineage>
</organism>
<evidence type="ECO:0000313" key="8">
    <source>
        <dbReference type="EMBL" id="RDU74129.1"/>
    </source>
</evidence>
<dbReference type="EC" id="1.8.4.12" evidence="2"/>
<dbReference type="GO" id="GO:0006979">
    <property type="term" value="P:response to oxidative stress"/>
    <property type="evidence" value="ECO:0007669"/>
    <property type="project" value="InterPro"/>
</dbReference>
<accession>A0A3D8J9G0</accession>
<keyword evidence="3" id="KW-0479">Metal-binding</keyword>
<comment type="cofactor">
    <cofactor evidence="1">
        <name>Zn(2+)</name>
        <dbReference type="ChEBI" id="CHEBI:29105"/>
    </cofactor>
</comment>
<dbReference type="PROSITE" id="PS51790">
    <property type="entry name" value="MSRB"/>
    <property type="match status" value="1"/>
</dbReference>
<comment type="caution">
    <text evidence="8">The sequence shown here is derived from an EMBL/GenBank/DDBJ whole genome shotgun (WGS) entry which is preliminary data.</text>
</comment>
<dbReference type="GO" id="GO:0046872">
    <property type="term" value="F:metal ion binding"/>
    <property type="evidence" value="ECO:0007669"/>
    <property type="project" value="UniProtKB-KW"/>
</dbReference>
<sequence length="117" mass="13410">MRKLTQQESFILLEKGTEPPFSGEYWNHFEKGVYCCKQCDSMLFDWQSKFHSGCGWPSFDDCIQGAIKQVLDADGKRIEILCANCGGHLGHVFFNEGYTHKNTRHCVNSLALQFKKV</sequence>
<dbReference type="GO" id="GO:0030091">
    <property type="term" value="P:protein repair"/>
    <property type="evidence" value="ECO:0007669"/>
    <property type="project" value="InterPro"/>
</dbReference>
<dbReference type="PANTHER" id="PTHR46081">
    <property type="entry name" value="PEPTIDE METHIONINE SULFOXIDE REDUCTASE 2"/>
    <property type="match status" value="1"/>
</dbReference>
<dbReference type="Gene3D" id="2.170.150.20">
    <property type="entry name" value="Peptide methionine sulfoxide reductase"/>
    <property type="match status" value="1"/>
</dbReference>
<evidence type="ECO:0000313" key="9">
    <source>
        <dbReference type="Proteomes" id="UP000256695"/>
    </source>
</evidence>
<keyword evidence="9" id="KW-1185">Reference proteome</keyword>
<evidence type="ECO:0000256" key="1">
    <source>
        <dbReference type="ARBA" id="ARBA00001947"/>
    </source>
</evidence>
<gene>
    <name evidence="8" type="ORF">CQA57_02935</name>
</gene>
<evidence type="ECO:0000256" key="5">
    <source>
        <dbReference type="ARBA" id="ARBA00023002"/>
    </source>
</evidence>
<dbReference type="NCBIfam" id="NF004036">
    <property type="entry name" value="PRK05508.1"/>
    <property type="match status" value="1"/>
</dbReference>
<evidence type="ECO:0000259" key="7">
    <source>
        <dbReference type="PROSITE" id="PS51790"/>
    </source>
</evidence>
<keyword evidence="5 8" id="KW-0560">Oxidoreductase</keyword>
<evidence type="ECO:0000256" key="3">
    <source>
        <dbReference type="ARBA" id="ARBA00022723"/>
    </source>
</evidence>
<dbReference type="InterPro" id="IPR011057">
    <property type="entry name" value="Mss4-like_sf"/>
</dbReference>
<dbReference type="InterPro" id="IPR002579">
    <property type="entry name" value="Met_Sox_Rdtase_MsrB_dom"/>
</dbReference>
<dbReference type="SUPFAM" id="SSF51316">
    <property type="entry name" value="Mss4-like"/>
    <property type="match status" value="1"/>
</dbReference>
<dbReference type="Pfam" id="PF01641">
    <property type="entry name" value="SelR"/>
    <property type="match status" value="1"/>
</dbReference>